<dbReference type="InParanoid" id="A0A7R8UJ42"/>
<evidence type="ECO:0000313" key="2">
    <source>
        <dbReference type="EMBL" id="CAD7081593.1"/>
    </source>
</evidence>
<keyword evidence="3" id="KW-1185">Reference proteome</keyword>
<evidence type="ECO:0000256" key="1">
    <source>
        <dbReference type="SAM" id="SignalP"/>
    </source>
</evidence>
<name>A0A7R8UJ42_HERIL</name>
<sequence length="102" mass="9939">MKYVVLALALIGAVSAGYIAPAAYTAYSTSVVGAPVVGAPVVGAPLAYSAPGFAAAPVFRSAVYAAPAVAGAPLAYSAPIATTFHGSYAAPVIDVLKKRAAA</sequence>
<protein>
    <submittedName>
        <fullName evidence="2">Uncharacterized protein</fullName>
    </submittedName>
</protein>
<dbReference type="AlphaFoldDB" id="A0A7R8UJ42"/>
<keyword evidence="1" id="KW-0732">Signal</keyword>
<feature type="signal peptide" evidence="1">
    <location>
        <begin position="1"/>
        <end position="16"/>
    </location>
</feature>
<gene>
    <name evidence="2" type="ORF">HERILL_LOCUS4691</name>
</gene>
<dbReference type="EMBL" id="LR899010">
    <property type="protein sequence ID" value="CAD7081593.1"/>
    <property type="molecule type" value="Genomic_DNA"/>
</dbReference>
<feature type="chain" id="PRO_5031110415" evidence="1">
    <location>
        <begin position="17"/>
        <end position="102"/>
    </location>
</feature>
<proteinExistence type="predicted"/>
<organism evidence="2 3">
    <name type="scientific">Hermetia illucens</name>
    <name type="common">Black soldier fly</name>
    <dbReference type="NCBI Taxonomy" id="343691"/>
    <lineage>
        <taxon>Eukaryota</taxon>
        <taxon>Metazoa</taxon>
        <taxon>Ecdysozoa</taxon>
        <taxon>Arthropoda</taxon>
        <taxon>Hexapoda</taxon>
        <taxon>Insecta</taxon>
        <taxon>Pterygota</taxon>
        <taxon>Neoptera</taxon>
        <taxon>Endopterygota</taxon>
        <taxon>Diptera</taxon>
        <taxon>Brachycera</taxon>
        <taxon>Stratiomyomorpha</taxon>
        <taxon>Stratiomyidae</taxon>
        <taxon>Hermetiinae</taxon>
        <taxon>Hermetia</taxon>
    </lineage>
</organism>
<accession>A0A7R8UJ42</accession>
<reference evidence="2 3" key="1">
    <citation type="submission" date="2020-11" db="EMBL/GenBank/DDBJ databases">
        <authorList>
            <person name="Wallbank WR R."/>
            <person name="Pardo Diaz C."/>
            <person name="Kozak K."/>
            <person name="Martin S."/>
            <person name="Jiggins C."/>
            <person name="Moest M."/>
            <person name="Warren A I."/>
            <person name="Generalovic N T."/>
            <person name="Byers J.R.P. K."/>
            <person name="Montejo-Kovacevich G."/>
            <person name="Yen C E."/>
        </authorList>
    </citation>
    <scope>NUCLEOTIDE SEQUENCE [LARGE SCALE GENOMIC DNA]</scope>
</reference>
<evidence type="ECO:0000313" key="3">
    <source>
        <dbReference type="Proteomes" id="UP000594454"/>
    </source>
</evidence>
<dbReference type="Proteomes" id="UP000594454">
    <property type="component" value="Chromosome 2"/>
</dbReference>